<dbReference type="EMBL" id="BARJ01000009">
    <property type="protein sequence ID" value="GEM17007.1"/>
    <property type="molecule type" value="Genomic_DNA"/>
</dbReference>
<dbReference type="AlphaFoldDB" id="A0A829X2D3"/>
<reference evidence="1 2" key="1">
    <citation type="submission" date="2013-04" db="EMBL/GenBank/DDBJ databases">
        <title>Gluconobacter oxydans NBRC 3293 whole genome sequence.</title>
        <authorList>
            <person name="Matsutani M."/>
            <person name="Yakushi T."/>
            <person name="Matsushita K."/>
        </authorList>
    </citation>
    <scope>NUCLEOTIDE SEQUENCE [LARGE SCALE GENOMIC DNA]</scope>
    <source>
        <strain evidence="1 2">NBRC 3293</strain>
    </source>
</reference>
<accession>A0A829X2D3</accession>
<proteinExistence type="predicted"/>
<organism evidence="1 2">
    <name type="scientific">Gluconobacter oxydans NBRC 3293</name>
    <dbReference type="NCBI Taxonomy" id="1315969"/>
    <lineage>
        <taxon>Bacteria</taxon>
        <taxon>Pseudomonadati</taxon>
        <taxon>Pseudomonadota</taxon>
        <taxon>Alphaproteobacteria</taxon>
        <taxon>Acetobacterales</taxon>
        <taxon>Acetobacteraceae</taxon>
        <taxon>Gluconobacter</taxon>
    </lineage>
</organism>
<comment type="caution">
    <text evidence="1">The sequence shown here is derived from an EMBL/GenBank/DDBJ whole genome shotgun (WGS) entry which is preliminary data.</text>
</comment>
<evidence type="ECO:0000313" key="1">
    <source>
        <dbReference type="EMBL" id="GEM17007.1"/>
    </source>
</evidence>
<gene>
    <name evidence="1" type="ORF">NBRC3293_1504</name>
</gene>
<name>A0A829X2D3_GLUOY</name>
<sequence>MLTDQGYDSDIFRQDLLIHGSLLVISSRKGHSIPQKTDWRRYRERNRIERMFNRLKQICCIAAPFVIHAFPQPHHRKAVDQVFC</sequence>
<protein>
    <submittedName>
        <fullName evidence="1">Transposase</fullName>
    </submittedName>
</protein>
<evidence type="ECO:0000313" key="2">
    <source>
        <dbReference type="Proteomes" id="UP000484858"/>
    </source>
</evidence>
<dbReference type="Proteomes" id="UP000484858">
    <property type="component" value="Unassembled WGS sequence"/>
</dbReference>